<reference evidence="5" key="1">
    <citation type="submission" date="2017-09" db="EMBL/GenBank/DDBJ databases">
        <title>Depth-based differentiation of microbial function through sediment-hosted aquifers and enrichment of novel symbionts in the deep terrestrial subsurface.</title>
        <authorList>
            <person name="Probst A.J."/>
            <person name="Ladd B."/>
            <person name="Jarett J.K."/>
            <person name="Geller-Mcgrath D.E."/>
            <person name="Sieber C.M.K."/>
            <person name="Emerson J.B."/>
            <person name="Anantharaman K."/>
            <person name="Thomas B.C."/>
            <person name="Malmstrom R."/>
            <person name="Stieglmeier M."/>
            <person name="Klingl A."/>
            <person name="Woyke T."/>
            <person name="Ryan C.M."/>
            <person name="Banfield J.F."/>
        </authorList>
    </citation>
    <scope>NUCLEOTIDE SEQUENCE [LARGE SCALE GENOMIC DNA]</scope>
</reference>
<feature type="domain" description="Bacterial sugar transferase" evidence="3">
    <location>
        <begin position="33"/>
        <end position="139"/>
    </location>
</feature>
<feature type="transmembrane region" description="Helical" evidence="2">
    <location>
        <begin position="38"/>
        <end position="59"/>
    </location>
</feature>
<sequence length="139" mass="16182">EKITGKIPLESLSQTWFLENLREGGKLWFDKLKRTCDIFLAALAFIVSLPFWLPIALIIKLESHGAVFYKQKRFGKNNRLIYLKKFRTMTEEGNTRLPTVPNDPRVTHFGRFLRKTRLDELPQVINILKGEMSIIGPRP</sequence>
<keyword evidence="2" id="KW-0812">Transmembrane</keyword>
<dbReference type="Pfam" id="PF02397">
    <property type="entry name" value="Bac_transf"/>
    <property type="match status" value="1"/>
</dbReference>
<evidence type="ECO:0000256" key="2">
    <source>
        <dbReference type="SAM" id="Phobius"/>
    </source>
</evidence>
<name>A0A2M6WM78_9BACT</name>
<protein>
    <submittedName>
        <fullName evidence="4">Sugar transferase</fullName>
    </submittedName>
</protein>
<feature type="non-terminal residue" evidence="4">
    <location>
        <position position="139"/>
    </location>
</feature>
<feature type="non-terminal residue" evidence="4">
    <location>
        <position position="1"/>
    </location>
</feature>
<keyword evidence="2" id="KW-0472">Membrane</keyword>
<dbReference type="InterPro" id="IPR003362">
    <property type="entry name" value="Bact_transf"/>
</dbReference>
<dbReference type="Proteomes" id="UP000229335">
    <property type="component" value="Unassembled WGS sequence"/>
</dbReference>
<comment type="caution">
    <text evidence="4">The sequence shown here is derived from an EMBL/GenBank/DDBJ whole genome shotgun (WGS) entry which is preliminary data.</text>
</comment>
<accession>A0A2M6WM78</accession>
<gene>
    <name evidence="4" type="ORF">COU00_01830</name>
</gene>
<dbReference type="EMBL" id="PFAS01000030">
    <property type="protein sequence ID" value="PIT93879.1"/>
    <property type="molecule type" value="Genomic_DNA"/>
</dbReference>
<evidence type="ECO:0000259" key="3">
    <source>
        <dbReference type="Pfam" id="PF02397"/>
    </source>
</evidence>
<organism evidence="4 5">
    <name type="scientific">Candidatus Falkowbacteria bacterium CG10_big_fil_rev_8_21_14_0_10_43_11</name>
    <dbReference type="NCBI Taxonomy" id="1974568"/>
    <lineage>
        <taxon>Bacteria</taxon>
        <taxon>Candidatus Falkowiibacteriota</taxon>
    </lineage>
</organism>
<keyword evidence="2" id="KW-1133">Transmembrane helix</keyword>
<evidence type="ECO:0000313" key="5">
    <source>
        <dbReference type="Proteomes" id="UP000229335"/>
    </source>
</evidence>
<dbReference type="PANTHER" id="PTHR30576">
    <property type="entry name" value="COLANIC BIOSYNTHESIS UDP-GLUCOSE LIPID CARRIER TRANSFERASE"/>
    <property type="match status" value="1"/>
</dbReference>
<comment type="similarity">
    <text evidence="1">Belongs to the bacterial sugar transferase family.</text>
</comment>
<keyword evidence="4" id="KW-0808">Transferase</keyword>
<dbReference type="GO" id="GO:0016780">
    <property type="term" value="F:phosphotransferase activity, for other substituted phosphate groups"/>
    <property type="evidence" value="ECO:0007669"/>
    <property type="project" value="TreeGrafter"/>
</dbReference>
<evidence type="ECO:0000256" key="1">
    <source>
        <dbReference type="ARBA" id="ARBA00006464"/>
    </source>
</evidence>
<proteinExistence type="inferred from homology"/>
<dbReference type="PANTHER" id="PTHR30576:SF0">
    <property type="entry name" value="UNDECAPRENYL-PHOSPHATE N-ACETYLGALACTOSAMINYL 1-PHOSPHATE TRANSFERASE-RELATED"/>
    <property type="match status" value="1"/>
</dbReference>
<evidence type="ECO:0000313" key="4">
    <source>
        <dbReference type="EMBL" id="PIT93879.1"/>
    </source>
</evidence>
<dbReference type="AlphaFoldDB" id="A0A2M6WM78"/>